<keyword evidence="3" id="KW-1185">Reference proteome</keyword>
<evidence type="ECO:0000313" key="2">
    <source>
        <dbReference type="EMBL" id="GAA2731400.1"/>
    </source>
</evidence>
<name>A0ABN3UFB4_9ACTN</name>
<dbReference type="RefSeq" id="WP_344452804.1">
    <property type="nucleotide sequence ID" value="NZ_BAAATZ010000019.1"/>
</dbReference>
<dbReference type="Proteomes" id="UP001501842">
    <property type="component" value="Unassembled WGS sequence"/>
</dbReference>
<evidence type="ECO:0000313" key="3">
    <source>
        <dbReference type="Proteomes" id="UP001501842"/>
    </source>
</evidence>
<gene>
    <name evidence="2" type="ORF">GCM10010439_46760</name>
</gene>
<accession>A0ABN3UFB4</accession>
<reference evidence="2 3" key="1">
    <citation type="journal article" date="2019" name="Int. J. Syst. Evol. Microbiol.">
        <title>The Global Catalogue of Microorganisms (GCM) 10K type strain sequencing project: providing services to taxonomists for standard genome sequencing and annotation.</title>
        <authorList>
            <consortium name="The Broad Institute Genomics Platform"/>
            <consortium name="The Broad Institute Genome Sequencing Center for Infectious Disease"/>
            <person name="Wu L."/>
            <person name="Ma J."/>
        </authorList>
    </citation>
    <scope>NUCLEOTIDE SEQUENCE [LARGE SCALE GENOMIC DNA]</scope>
    <source>
        <strain evidence="2 3">JCM 8201</strain>
    </source>
</reference>
<sequence length="247" mass="27058">MEDFHALLVVDVERFSSHRDSDLPDLHLEIRAAVASAFEASGLGEVWKAVRFLESTGDGLLAALPHRTLPALIDPFPLWLQEALAQAAPRLRARGMRLRLRAALHVGLLDEERLDTPGISTAVIDVNRLLDADPLRDALKNSDPDSTFTAFLLSEEVFTTYVRGGRTELRASRFTEVRVKVKQFDRPAHLYVPVPSRIETPAEAAPAASPPVRRPGGTPAGGVTINGDRNQNVFGNEIGGDFRMGRP</sequence>
<protein>
    <recommendedName>
        <fullName evidence="4">Guanylate cyclase domain-containing protein</fullName>
    </recommendedName>
</protein>
<organism evidence="2 3">
    <name type="scientific">Actinocorallia aurantiaca</name>
    <dbReference type="NCBI Taxonomy" id="46204"/>
    <lineage>
        <taxon>Bacteria</taxon>
        <taxon>Bacillati</taxon>
        <taxon>Actinomycetota</taxon>
        <taxon>Actinomycetes</taxon>
        <taxon>Streptosporangiales</taxon>
        <taxon>Thermomonosporaceae</taxon>
        <taxon>Actinocorallia</taxon>
    </lineage>
</organism>
<evidence type="ECO:0000256" key="1">
    <source>
        <dbReference type="SAM" id="MobiDB-lite"/>
    </source>
</evidence>
<proteinExistence type="predicted"/>
<dbReference type="EMBL" id="BAAATZ010000019">
    <property type="protein sequence ID" value="GAA2731400.1"/>
    <property type="molecule type" value="Genomic_DNA"/>
</dbReference>
<evidence type="ECO:0008006" key="4">
    <source>
        <dbReference type="Google" id="ProtNLM"/>
    </source>
</evidence>
<comment type="caution">
    <text evidence="2">The sequence shown here is derived from an EMBL/GenBank/DDBJ whole genome shotgun (WGS) entry which is preliminary data.</text>
</comment>
<feature type="region of interest" description="Disordered" evidence="1">
    <location>
        <begin position="201"/>
        <end position="247"/>
    </location>
</feature>